<dbReference type="InterPro" id="IPR017871">
    <property type="entry name" value="ABC_transporter-like_CS"/>
</dbReference>
<dbReference type="Proteomes" id="UP000325811">
    <property type="component" value="Chromosome I"/>
</dbReference>
<name>A0A5Q4Z9X3_9BURK</name>
<dbReference type="InterPro" id="IPR003593">
    <property type="entry name" value="AAA+_ATPase"/>
</dbReference>
<protein>
    <submittedName>
        <fullName evidence="10">Ribose import ATP-binding protein RbsA 1</fullName>
    </submittedName>
</protein>
<sequence>MVNAHDVVDGFLRLDGVTKRYGGTTALKDISFSASRGSIHAILGENGAGKSTLMKILAGVVKPDSGIVTLGGSPLSMSTPSDALETGVVCIFQELSLVPHLTVAENICIRKPPRRYGLVDGARQNTEAAAVLAEMGFEGEFNLSERCSDLSLSKRQIIEIAKAVIQRPRVLILDEATSALAAGDVNKILSLLRRLREDGVCVLFISHRMHEIDALADMCSVFRSGERVASFPAGTRSHEDIVKLMIGRPIAQVYPPKPEAASLHPAYLRLAGLSWNNVLKGIDLQVRPGEIVGLGGLDGQGQRELLLALSGVLANVEGEIHVGERLGVPASPRAGKGKEFQLAFVPEERKTEGLFIRRSVADNLSVAALSRFTRRGAIKDKAEKSMVMELVNALQIKAPDPSLPVATLSGGNQQKVLLGKWLATQPKLLLLMDPTRGVDVGTKQEIYRLFRDLAEKGMAILLYSSDYDELIGLCDRVAVMYDGKVRSVLSGASLNEQQILMDSMNLSNSGSAQSPASVSQDAQLGSYAR</sequence>
<evidence type="ECO:0000256" key="3">
    <source>
        <dbReference type="ARBA" id="ARBA00022519"/>
    </source>
</evidence>
<dbReference type="PANTHER" id="PTHR43790:SF9">
    <property type="entry name" value="GALACTOFURANOSE TRANSPORTER ATP-BINDING PROTEIN YTFR"/>
    <property type="match status" value="1"/>
</dbReference>
<keyword evidence="11" id="KW-1185">Reference proteome</keyword>
<dbReference type="Pfam" id="PF00005">
    <property type="entry name" value="ABC_tran"/>
    <property type="match status" value="2"/>
</dbReference>
<evidence type="ECO:0000256" key="6">
    <source>
        <dbReference type="ARBA" id="ARBA00022741"/>
    </source>
</evidence>
<dbReference type="PROSITE" id="PS00211">
    <property type="entry name" value="ABC_TRANSPORTER_1"/>
    <property type="match status" value="1"/>
</dbReference>
<dbReference type="EMBL" id="LR699553">
    <property type="protein sequence ID" value="VVD27509.1"/>
    <property type="molecule type" value="Genomic_DNA"/>
</dbReference>
<keyword evidence="3" id="KW-0997">Cell inner membrane</keyword>
<dbReference type="InterPro" id="IPR027417">
    <property type="entry name" value="P-loop_NTPase"/>
</dbReference>
<accession>A0A5Q4Z9X3</accession>
<keyword evidence="5" id="KW-0677">Repeat</keyword>
<keyword evidence="6" id="KW-0547">Nucleotide-binding</keyword>
<reference evidence="10 11" key="1">
    <citation type="submission" date="2019-08" db="EMBL/GenBank/DDBJ databases">
        <authorList>
            <person name="Herpell B J."/>
        </authorList>
    </citation>
    <scope>NUCLEOTIDE SEQUENCE [LARGE SCALE GENOMIC DNA]</scope>
    <source>
        <strain evidence="11">Msb3</strain>
    </source>
</reference>
<dbReference type="SUPFAM" id="SSF52540">
    <property type="entry name" value="P-loop containing nucleoside triphosphate hydrolases"/>
    <property type="match status" value="2"/>
</dbReference>
<feature type="domain" description="ABC transporter" evidence="9">
    <location>
        <begin position="12"/>
        <end position="249"/>
    </location>
</feature>
<feature type="compositionally biased region" description="Polar residues" evidence="8">
    <location>
        <begin position="510"/>
        <end position="523"/>
    </location>
</feature>
<dbReference type="AlphaFoldDB" id="A0A5Q4Z9X3"/>
<dbReference type="InterPro" id="IPR003439">
    <property type="entry name" value="ABC_transporter-like_ATP-bd"/>
</dbReference>
<proteinExistence type="predicted"/>
<keyword evidence="2" id="KW-1003">Cell membrane</keyword>
<dbReference type="PANTHER" id="PTHR43790">
    <property type="entry name" value="CARBOHYDRATE TRANSPORT ATP-BINDING PROTEIN MG119-RELATED"/>
    <property type="match status" value="1"/>
</dbReference>
<keyword evidence="3" id="KW-0472">Membrane</keyword>
<feature type="domain" description="ABC transporter" evidence="9">
    <location>
        <begin position="263"/>
        <end position="507"/>
    </location>
</feature>
<evidence type="ECO:0000259" key="9">
    <source>
        <dbReference type="PROSITE" id="PS50893"/>
    </source>
</evidence>
<keyword evidence="7 10" id="KW-0067">ATP-binding</keyword>
<evidence type="ECO:0000256" key="5">
    <source>
        <dbReference type="ARBA" id="ARBA00022737"/>
    </source>
</evidence>
<evidence type="ECO:0000256" key="2">
    <source>
        <dbReference type="ARBA" id="ARBA00022475"/>
    </source>
</evidence>
<evidence type="ECO:0000256" key="8">
    <source>
        <dbReference type="SAM" id="MobiDB-lite"/>
    </source>
</evidence>
<keyword evidence="4" id="KW-0762">Sugar transport</keyword>
<dbReference type="CDD" id="cd03215">
    <property type="entry name" value="ABC_Carb_Monos_II"/>
    <property type="match status" value="1"/>
</dbReference>
<evidence type="ECO:0000313" key="11">
    <source>
        <dbReference type="Proteomes" id="UP000325811"/>
    </source>
</evidence>
<dbReference type="CDD" id="cd03216">
    <property type="entry name" value="ABC_Carb_Monos_I"/>
    <property type="match status" value="1"/>
</dbReference>
<dbReference type="SMART" id="SM00382">
    <property type="entry name" value="AAA"/>
    <property type="match status" value="1"/>
</dbReference>
<evidence type="ECO:0000256" key="7">
    <source>
        <dbReference type="ARBA" id="ARBA00022840"/>
    </source>
</evidence>
<feature type="region of interest" description="Disordered" evidence="8">
    <location>
        <begin position="510"/>
        <end position="529"/>
    </location>
</feature>
<dbReference type="GO" id="GO:0005524">
    <property type="term" value="F:ATP binding"/>
    <property type="evidence" value="ECO:0007669"/>
    <property type="project" value="UniProtKB-KW"/>
</dbReference>
<organism evidence="10 11">
    <name type="scientific">Paraburkholderia dioscoreae</name>
    <dbReference type="NCBI Taxonomy" id="2604047"/>
    <lineage>
        <taxon>Bacteria</taxon>
        <taxon>Pseudomonadati</taxon>
        <taxon>Pseudomonadota</taxon>
        <taxon>Betaproteobacteria</taxon>
        <taxon>Burkholderiales</taxon>
        <taxon>Burkholderiaceae</taxon>
        <taxon>Paraburkholderia</taxon>
    </lineage>
</organism>
<dbReference type="KEGG" id="pdio:PDMSB3_1047"/>
<dbReference type="GO" id="GO:0016887">
    <property type="term" value="F:ATP hydrolysis activity"/>
    <property type="evidence" value="ECO:0007669"/>
    <property type="project" value="InterPro"/>
</dbReference>
<evidence type="ECO:0000256" key="1">
    <source>
        <dbReference type="ARBA" id="ARBA00022448"/>
    </source>
</evidence>
<dbReference type="Gene3D" id="3.40.50.300">
    <property type="entry name" value="P-loop containing nucleotide triphosphate hydrolases"/>
    <property type="match status" value="2"/>
</dbReference>
<keyword evidence="1" id="KW-0813">Transport</keyword>
<gene>
    <name evidence="10" type="primary">rbsA</name>
    <name evidence="10" type="ORF">PDMSB3_1047</name>
</gene>
<dbReference type="InterPro" id="IPR050107">
    <property type="entry name" value="ABC_carbohydrate_import_ATPase"/>
</dbReference>
<dbReference type="PROSITE" id="PS50893">
    <property type="entry name" value="ABC_TRANSPORTER_2"/>
    <property type="match status" value="2"/>
</dbReference>
<evidence type="ECO:0000313" key="10">
    <source>
        <dbReference type="EMBL" id="VVD27509.1"/>
    </source>
</evidence>
<dbReference type="RefSeq" id="WP_165185174.1">
    <property type="nucleotide sequence ID" value="NZ_LR699553.1"/>
</dbReference>
<evidence type="ECO:0000256" key="4">
    <source>
        <dbReference type="ARBA" id="ARBA00022597"/>
    </source>
</evidence>